<dbReference type="PANTHER" id="PTHR47701">
    <property type="entry name" value="PROTEIN MODIFIER OF SNC1 11"/>
    <property type="match status" value="1"/>
</dbReference>
<gene>
    <name evidence="3" type="ORF">RJ641_028250</name>
</gene>
<accession>A0AAN8ZQC7</accession>
<dbReference type="PANTHER" id="PTHR47701:SF2">
    <property type="entry name" value="PROTEIN MODIFIER OF SNC1 11"/>
    <property type="match status" value="1"/>
</dbReference>
<protein>
    <recommendedName>
        <fullName evidence="2">THO1-MOS11 C-terminal domain-containing protein</fullName>
    </recommendedName>
</protein>
<evidence type="ECO:0000313" key="3">
    <source>
        <dbReference type="EMBL" id="KAK6942873.1"/>
    </source>
</evidence>
<evidence type="ECO:0000259" key="2">
    <source>
        <dbReference type="Pfam" id="PF18592"/>
    </source>
</evidence>
<feature type="compositionally biased region" description="Basic and acidic residues" evidence="1">
    <location>
        <begin position="74"/>
        <end position="84"/>
    </location>
</feature>
<proteinExistence type="predicted"/>
<name>A0AAN8ZQC7_9MAGN</name>
<sequence>MATTVETHNPKETKPQQPANPNKTLISDPPSSTKDFSVPKESEDSKSSADAPFSDTQKKIRRAERFGMPVQLSEEEKRNSRADRFGTPILDSSKKLEEQKRKARAERFGLSAEGQPEANDEDAKKKARLTRFAQVPKTDTVEDEKRKARAIRFSGAVSNTSQVNGEGNIELKSAIAGKASGGG</sequence>
<keyword evidence="4" id="KW-1185">Reference proteome</keyword>
<dbReference type="Proteomes" id="UP001370490">
    <property type="component" value="Unassembled WGS sequence"/>
</dbReference>
<reference evidence="3 4" key="1">
    <citation type="submission" date="2023-12" db="EMBL/GenBank/DDBJ databases">
        <title>A high-quality genome assembly for Dillenia turbinata (Dilleniales).</title>
        <authorList>
            <person name="Chanderbali A."/>
        </authorList>
    </citation>
    <scope>NUCLEOTIDE SEQUENCE [LARGE SCALE GENOMIC DNA]</scope>
    <source>
        <strain evidence="3">LSX21</strain>
        <tissue evidence="3">Leaf</tissue>
    </source>
</reference>
<feature type="domain" description="THO1-MOS11 C-terminal" evidence="2">
    <location>
        <begin position="57"/>
        <end position="86"/>
    </location>
</feature>
<dbReference type="InterPro" id="IPR040746">
    <property type="entry name" value="THO1_MOS11_C"/>
</dbReference>
<dbReference type="AlphaFoldDB" id="A0AAN8ZQC7"/>
<dbReference type="InterPro" id="IPR044209">
    <property type="entry name" value="MOS11"/>
</dbReference>
<organism evidence="3 4">
    <name type="scientific">Dillenia turbinata</name>
    <dbReference type="NCBI Taxonomy" id="194707"/>
    <lineage>
        <taxon>Eukaryota</taxon>
        <taxon>Viridiplantae</taxon>
        <taxon>Streptophyta</taxon>
        <taxon>Embryophyta</taxon>
        <taxon>Tracheophyta</taxon>
        <taxon>Spermatophyta</taxon>
        <taxon>Magnoliopsida</taxon>
        <taxon>eudicotyledons</taxon>
        <taxon>Gunneridae</taxon>
        <taxon>Pentapetalae</taxon>
        <taxon>Dilleniales</taxon>
        <taxon>Dilleniaceae</taxon>
        <taxon>Dillenia</taxon>
    </lineage>
</organism>
<evidence type="ECO:0000313" key="4">
    <source>
        <dbReference type="Proteomes" id="UP001370490"/>
    </source>
</evidence>
<dbReference type="Pfam" id="PF18592">
    <property type="entry name" value="Tho1_MOS11_C"/>
    <property type="match status" value="1"/>
</dbReference>
<dbReference type="GO" id="GO:0005634">
    <property type="term" value="C:nucleus"/>
    <property type="evidence" value="ECO:0007669"/>
    <property type="project" value="TreeGrafter"/>
</dbReference>
<dbReference type="EMBL" id="JBAMMX010000004">
    <property type="protein sequence ID" value="KAK6942873.1"/>
    <property type="molecule type" value="Genomic_DNA"/>
</dbReference>
<feature type="compositionally biased region" description="Polar residues" evidence="1">
    <location>
        <begin position="15"/>
        <end position="35"/>
    </location>
</feature>
<comment type="caution">
    <text evidence="3">The sequence shown here is derived from an EMBL/GenBank/DDBJ whole genome shotgun (WGS) entry which is preliminary data.</text>
</comment>
<evidence type="ECO:0000256" key="1">
    <source>
        <dbReference type="SAM" id="MobiDB-lite"/>
    </source>
</evidence>
<feature type="region of interest" description="Disordered" evidence="1">
    <location>
        <begin position="1"/>
        <end position="146"/>
    </location>
</feature>
<feature type="compositionally biased region" description="Basic and acidic residues" evidence="1">
    <location>
        <begin position="37"/>
        <end position="47"/>
    </location>
</feature>
<dbReference type="GO" id="GO:0016973">
    <property type="term" value="P:poly(A)+ mRNA export from nucleus"/>
    <property type="evidence" value="ECO:0007669"/>
    <property type="project" value="InterPro"/>
</dbReference>